<dbReference type="EMBL" id="PDNA01000047">
    <property type="protein sequence ID" value="PGH19448.1"/>
    <property type="molecule type" value="Genomic_DNA"/>
</dbReference>
<dbReference type="STRING" id="1447883.A0A2B7YEX1"/>
<reference evidence="1 2" key="1">
    <citation type="submission" date="2017-10" db="EMBL/GenBank/DDBJ databases">
        <title>Comparative genomics in systemic dimorphic fungi from Ajellomycetaceae.</title>
        <authorList>
            <person name="Munoz J.F."/>
            <person name="Mcewen J.G."/>
            <person name="Clay O.K."/>
            <person name="Cuomo C.A."/>
        </authorList>
    </citation>
    <scope>NUCLEOTIDE SEQUENCE [LARGE SCALE GENOMIC DNA]</scope>
    <source>
        <strain evidence="1 2">UAMH7299</strain>
    </source>
</reference>
<evidence type="ECO:0000313" key="2">
    <source>
        <dbReference type="Proteomes" id="UP000224634"/>
    </source>
</evidence>
<name>A0A2B7YEX1_POLH7</name>
<accession>A0A2B7YEX1</accession>
<evidence type="ECO:0000313" key="1">
    <source>
        <dbReference type="EMBL" id="PGH19448.1"/>
    </source>
</evidence>
<dbReference type="Proteomes" id="UP000224634">
    <property type="component" value="Unassembled WGS sequence"/>
</dbReference>
<keyword evidence="2" id="KW-1185">Reference proteome</keyword>
<dbReference type="AlphaFoldDB" id="A0A2B7YEX1"/>
<proteinExistence type="predicted"/>
<comment type="caution">
    <text evidence="1">The sequence shown here is derived from an EMBL/GenBank/DDBJ whole genome shotgun (WGS) entry which is preliminary data.</text>
</comment>
<organism evidence="1 2">
    <name type="scientific">Polytolypa hystricis (strain UAMH7299)</name>
    <dbReference type="NCBI Taxonomy" id="1447883"/>
    <lineage>
        <taxon>Eukaryota</taxon>
        <taxon>Fungi</taxon>
        <taxon>Dikarya</taxon>
        <taxon>Ascomycota</taxon>
        <taxon>Pezizomycotina</taxon>
        <taxon>Eurotiomycetes</taxon>
        <taxon>Eurotiomycetidae</taxon>
        <taxon>Onygenales</taxon>
        <taxon>Onygenales incertae sedis</taxon>
        <taxon>Polytolypa</taxon>
    </lineage>
</organism>
<dbReference type="OrthoDB" id="2906425at2759"/>
<protein>
    <submittedName>
        <fullName evidence="1">Uncharacterized protein</fullName>
    </submittedName>
</protein>
<sequence length="209" mass="23444">MDEPPAMDPYGEAYLAARETIGSSRLPAIEHLALILFLLASDVPERAGQYLLQRVSQNLEIPLEDILRSLRKDIQTLAFITIRDDNVSPDIDAALREREGHRCCVTGWTDNVKATYVIAPSIVYDKDLQSEGRLRPLLNAILSEDRAEQLFSTLKLRGKEHELKNLWLMAPSVRNAYCGGHIKFAKSPYLEEEGLSVRSLGENGGERVI</sequence>
<gene>
    <name evidence="1" type="ORF">AJ80_03949</name>
</gene>